<comment type="caution">
    <text evidence="2">The sequence shown here is derived from an EMBL/GenBank/DDBJ whole genome shotgun (WGS) entry which is preliminary data.</text>
</comment>
<protein>
    <recommendedName>
        <fullName evidence="4">Late embryogenesis abundant protein LEA-2 subgroup domain-containing protein</fullName>
    </recommendedName>
</protein>
<gene>
    <name evidence="2" type="ORF">PGLA2088_LOCUS30032</name>
</gene>
<feature type="transmembrane region" description="Helical" evidence="1">
    <location>
        <begin position="7"/>
        <end position="30"/>
    </location>
</feature>
<keyword evidence="1" id="KW-1133">Transmembrane helix</keyword>
<organism evidence="2 3">
    <name type="scientific">Polarella glacialis</name>
    <name type="common">Dinoflagellate</name>
    <dbReference type="NCBI Taxonomy" id="89957"/>
    <lineage>
        <taxon>Eukaryota</taxon>
        <taxon>Sar</taxon>
        <taxon>Alveolata</taxon>
        <taxon>Dinophyceae</taxon>
        <taxon>Suessiales</taxon>
        <taxon>Suessiaceae</taxon>
        <taxon>Polarella</taxon>
    </lineage>
</organism>
<accession>A0A813K4N3</accession>
<evidence type="ECO:0000256" key="1">
    <source>
        <dbReference type="SAM" id="Phobius"/>
    </source>
</evidence>
<sequence>MGRCSEAPIVMAVAAAALMLLIFTLTTLTLQRYNPIYTPVECVNANNSFTWTETPHGAVNVSAHAVLQCRNPNPYSLRIEPAVQGANARVALSYALIDDSSLSLEPVQLSAHSTAETRVSVDFSVPQEQLPLLLNGPVDVYQEMKLRITAMLEFPGGWAVQQHLEQRSDCGFKLQVQPEALIGQTMCAPSLGDLI</sequence>
<evidence type="ECO:0000313" key="2">
    <source>
        <dbReference type="EMBL" id="CAE8696872.1"/>
    </source>
</evidence>
<dbReference type="EMBL" id="CAJNNW010028602">
    <property type="protein sequence ID" value="CAE8696872.1"/>
    <property type="molecule type" value="Genomic_DNA"/>
</dbReference>
<dbReference type="Proteomes" id="UP000626109">
    <property type="component" value="Unassembled WGS sequence"/>
</dbReference>
<keyword evidence="1" id="KW-0812">Transmembrane</keyword>
<dbReference type="AlphaFoldDB" id="A0A813K4N3"/>
<evidence type="ECO:0008006" key="4">
    <source>
        <dbReference type="Google" id="ProtNLM"/>
    </source>
</evidence>
<keyword evidence="1" id="KW-0472">Membrane</keyword>
<proteinExistence type="predicted"/>
<feature type="non-terminal residue" evidence="2">
    <location>
        <position position="195"/>
    </location>
</feature>
<reference evidence="2" key="1">
    <citation type="submission" date="2021-02" db="EMBL/GenBank/DDBJ databases">
        <authorList>
            <person name="Dougan E. K."/>
            <person name="Rhodes N."/>
            <person name="Thang M."/>
            <person name="Chan C."/>
        </authorList>
    </citation>
    <scope>NUCLEOTIDE SEQUENCE</scope>
</reference>
<evidence type="ECO:0000313" key="3">
    <source>
        <dbReference type="Proteomes" id="UP000626109"/>
    </source>
</evidence>
<name>A0A813K4N3_POLGL</name>